<dbReference type="InterPro" id="IPR010828">
    <property type="entry name" value="Atf2/Sli1-like"/>
</dbReference>
<protein>
    <submittedName>
        <fullName evidence="1">Alcohol acetyltransferase</fullName>
    </submittedName>
</protein>
<dbReference type="RefSeq" id="WP_125942709.1">
    <property type="nucleotide sequence ID" value="NZ_PXZH01000001.1"/>
</dbReference>
<dbReference type="OrthoDB" id="4876345at2"/>
<gene>
    <name evidence="1" type="ORF">C7P63_03175</name>
</gene>
<name>A0A3S0GET4_9ENTE</name>
<proteinExistence type="predicted"/>
<dbReference type="GO" id="GO:0016740">
    <property type="term" value="F:transferase activity"/>
    <property type="evidence" value="ECO:0007669"/>
    <property type="project" value="UniProtKB-KW"/>
</dbReference>
<sequence>MQSWYQLDNAAKVFPSVTGDSNSSVFRISATLKQPVDPVALQHAVEKVMVRFPMFSVRLRRGIFWNYLDANRNPLTIQKEQLPPCRPIDPMLSKGYLLRVLYYHHRITVEIFHSLTDGTGALELLKSILLQYFAECGNTVSNTEGIKTIYESPTPSEVEDSFKANYTPVYAETPRSPSSFHIKGVNYGNEDNSVTHGILNSQAVYNKAKQYGGSLTAYLASVLIYSIYQCNQNQKAMKKPVVIAIPVNLRRAFPSKTLRNFFNVINVGAYMDDTMTVEKLVPLVQEMLQQKTSKTYLQSSINSNVNFEKNIASKFVPLFVKKYLMRIGFSHLSERKKTITLTNLGKVSLPEEINQQLYNMEFMAYPTQKSPMACGMITCQDQLTITFIKNIIEPDIIQYFFSYLASEEQLAVKVYSNNLQPTFN</sequence>
<dbReference type="EMBL" id="PXZH01000001">
    <property type="protein sequence ID" value="RST90095.1"/>
    <property type="molecule type" value="Genomic_DNA"/>
</dbReference>
<accession>A0A3S0GET4</accession>
<keyword evidence="1" id="KW-0808">Transferase</keyword>
<dbReference type="AlphaFoldDB" id="A0A3S0GET4"/>
<evidence type="ECO:0000313" key="1">
    <source>
        <dbReference type="EMBL" id="RST90095.1"/>
    </source>
</evidence>
<dbReference type="Pfam" id="PF07247">
    <property type="entry name" value="AATase"/>
    <property type="match status" value="1"/>
</dbReference>
<keyword evidence="2" id="KW-1185">Reference proteome</keyword>
<evidence type="ECO:0000313" key="2">
    <source>
        <dbReference type="Proteomes" id="UP000277864"/>
    </source>
</evidence>
<organism evidence="1 2">
    <name type="scientific">Vagococcus humatus</name>
    <dbReference type="NCBI Taxonomy" id="1889241"/>
    <lineage>
        <taxon>Bacteria</taxon>
        <taxon>Bacillati</taxon>
        <taxon>Bacillota</taxon>
        <taxon>Bacilli</taxon>
        <taxon>Lactobacillales</taxon>
        <taxon>Enterococcaceae</taxon>
        <taxon>Vagococcus</taxon>
    </lineage>
</organism>
<reference evidence="1 2" key="1">
    <citation type="submission" date="2018-03" db="EMBL/GenBank/DDBJ databases">
        <authorList>
            <person name="Gulvik C.A."/>
        </authorList>
    </citation>
    <scope>NUCLEOTIDE SEQUENCE [LARGE SCALE GENOMIC DNA]</scope>
    <source>
        <strain evidence="1 2">JCM 31581</strain>
    </source>
</reference>
<dbReference type="Proteomes" id="UP000277864">
    <property type="component" value="Unassembled WGS sequence"/>
</dbReference>
<comment type="caution">
    <text evidence="1">The sequence shown here is derived from an EMBL/GenBank/DDBJ whole genome shotgun (WGS) entry which is preliminary data.</text>
</comment>